<dbReference type="OrthoDB" id="2786627at2"/>
<dbReference type="AlphaFoldDB" id="A0A1I5ZZK9"/>
<evidence type="ECO:0000313" key="1">
    <source>
        <dbReference type="EMBL" id="SFQ61848.1"/>
    </source>
</evidence>
<evidence type="ECO:0000313" key="2">
    <source>
        <dbReference type="Proteomes" id="UP000198734"/>
    </source>
</evidence>
<organism evidence="1 2">
    <name type="scientific">Psychrobacillus psychrotolerans</name>
    <dbReference type="NCBI Taxonomy" id="126156"/>
    <lineage>
        <taxon>Bacteria</taxon>
        <taxon>Bacillati</taxon>
        <taxon>Bacillota</taxon>
        <taxon>Bacilli</taxon>
        <taxon>Bacillales</taxon>
        <taxon>Bacillaceae</taxon>
        <taxon>Psychrobacillus</taxon>
    </lineage>
</organism>
<dbReference type="RefSeq" id="WP_093537688.1">
    <property type="nucleotide sequence ID" value="NZ_FOXU01000006.1"/>
</dbReference>
<keyword evidence="2" id="KW-1185">Reference proteome</keyword>
<gene>
    <name evidence="1" type="ORF">SAMN05421670_3004</name>
</gene>
<name>A0A1I5ZZK9_9BACI</name>
<reference evidence="2" key="1">
    <citation type="submission" date="2016-10" db="EMBL/GenBank/DDBJ databases">
        <authorList>
            <person name="Varghese N."/>
            <person name="Submissions S."/>
        </authorList>
    </citation>
    <scope>NUCLEOTIDE SEQUENCE [LARGE SCALE GENOMIC DNA]</scope>
    <source>
        <strain evidence="2">DSM 11706</strain>
    </source>
</reference>
<dbReference type="EMBL" id="FOXU01000006">
    <property type="protein sequence ID" value="SFQ61848.1"/>
    <property type="molecule type" value="Genomic_DNA"/>
</dbReference>
<accession>A0A1I5ZZK9</accession>
<proteinExistence type="predicted"/>
<sequence>MIDTFELSWKLRYEQREYLEEHMGIKLKELAVATRVRNDGITYKAFDSKYGAYVKITISLPRLLSKGVVTDEDYTKVERQIINELTFYFGDQNMFQEHSLTRLDYRIDCRNIPKILRRLYINIFDKAKDRYYRMVKIGIITKGRVKSKYDTGSVHKCKSIEIALYDKEAEREEKKEEIKPWEEGVIRFEVRLKRDHLKNKKRTGVDNKLIDYWSSKRCKEYVEKYLLSVYYSEDYYTLDAAKKIIYGSVKTNVKKEKLVAFISLLSKGNYNSLLKKHSISTVRSRLKELSELGINPVIIPEKYARGFSSLPNIIEKELQAM</sequence>
<protein>
    <submittedName>
        <fullName evidence="1">Uncharacterized protein</fullName>
    </submittedName>
</protein>
<dbReference type="Proteomes" id="UP000198734">
    <property type="component" value="Unassembled WGS sequence"/>
</dbReference>